<dbReference type="OMA" id="GHQMKSY"/>
<feature type="compositionally biased region" description="Basic and acidic residues" evidence="2">
    <location>
        <begin position="1"/>
        <end position="14"/>
    </location>
</feature>
<evidence type="ECO:0000256" key="2">
    <source>
        <dbReference type="SAM" id="MobiDB-lite"/>
    </source>
</evidence>
<sequence length="751" mass="83272">MRNGEKKEKKDSKIHMSPSIQEHKKVRNLRKRPNFLKVTCSQERKTAGINKNARGKSQLHLASRRKLSLVKALIDSGADVNLKDNAGWTPLHEASSKASNDIIVELLKAGANVNCENLDGILPLHEAAANSHLKAAEILQQRGANPNQKSQKQNTALDEADDVKMKELLKSYGAIETDNRDESNAIVPAKTPAVQPKRHKECFSDDCRIVDPPLLSHRDRTRESHPGHHPLSAILQDIEKKQEDLLGFEIRTPEDAEQYVRKMLKIKEVMDNVLAKQKAERDDLAKKYRVSIESFKQGVLREQLANLATRQKNLLVVAKRQKKISQKIQNYKNITSVSGSGLKRLPSSSEISREKDIQELTSLGNSMQPHSSSCSAVSLVCGSMQETQSSLETWNGSQNTNTCVNSETVGREELSGNELNSKQHVNDCTLDGLSKSRHSNGTKIKLPFQPVAFLAQAEYSQKENDLTEAPARGNESCSSPSEVTGTLNISETTSVLAEDDTCPSTVTCDQAPTNCDPKRGNKKTASQQPPRGVLESLADPGTDAVGTNTGHQMKSYPKNSVFAVAHANDSQSSSSSGSGWQRAVKKSLNNSTAPRKKCMQIKDLILLGKIKPGNNILEFKTQETTHKASVLLSGKIKVESGHIYQNPVTWLKDLLGGDSYVTWNYAWSKVTCRGKELLKYVSEEAPVPAEPNVMPQQHQPCLPGTSRESMQSLPHYLQIKEVLLISDQEFLPCHIMDQHWKFYVECEELTF</sequence>
<organism evidence="4 5">
    <name type="scientific">Suricata suricatta</name>
    <name type="common">Meerkat</name>
    <dbReference type="NCBI Taxonomy" id="37032"/>
    <lineage>
        <taxon>Eukaryota</taxon>
        <taxon>Metazoa</taxon>
        <taxon>Chordata</taxon>
        <taxon>Craniata</taxon>
        <taxon>Vertebrata</taxon>
        <taxon>Euteleostomi</taxon>
        <taxon>Mammalia</taxon>
        <taxon>Eutheria</taxon>
        <taxon>Laurasiatheria</taxon>
        <taxon>Carnivora</taxon>
        <taxon>Feliformia</taxon>
        <taxon>Herpestidae</taxon>
        <taxon>Suricata</taxon>
    </lineage>
</organism>
<dbReference type="InterPro" id="IPR040843">
    <property type="entry name" value="RAMA"/>
</dbReference>
<feature type="repeat" description="ANK" evidence="1">
    <location>
        <begin position="54"/>
        <end position="85"/>
    </location>
</feature>
<protein>
    <recommendedName>
        <fullName evidence="3">RAMA domain-containing protein</fullName>
    </recommendedName>
</protein>
<dbReference type="SMART" id="SM00248">
    <property type="entry name" value="ANK"/>
    <property type="match status" value="3"/>
</dbReference>
<dbReference type="SUPFAM" id="SSF48403">
    <property type="entry name" value="Ankyrin repeat"/>
    <property type="match status" value="1"/>
</dbReference>
<evidence type="ECO:0000313" key="4">
    <source>
        <dbReference type="Ensembl" id="ENSSSUP00005017853.1"/>
    </source>
</evidence>
<evidence type="ECO:0000256" key="1">
    <source>
        <dbReference type="PROSITE-ProRule" id="PRU00023"/>
    </source>
</evidence>
<evidence type="ECO:0000313" key="5">
    <source>
        <dbReference type="Proteomes" id="UP000472268"/>
    </source>
</evidence>
<dbReference type="InterPro" id="IPR042334">
    <property type="entry name" value="ANKRD31"/>
</dbReference>
<dbReference type="PANTHER" id="PTHR24176">
    <property type="entry name" value="ANKYRIN REPEAT DOMAIN-CONTAINING PROTEIN 31-RELATED"/>
    <property type="match status" value="1"/>
</dbReference>
<feature type="region of interest" description="Disordered" evidence="2">
    <location>
        <begin position="1"/>
        <end position="23"/>
    </location>
</feature>
<evidence type="ECO:0000259" key="3">
    <source>
        <dbReference type="Pfam" id="PF18755"/>
    </source>
</evidence>
<reference evidence="4" key="3">
    <citation type="submission" date="2025-09" db="UniProtKB">
        <authorList>
            <consortium name="Ensembl"/>
        </authorList>
    </citation>
    <scope>IDENTIFICATION</scope>
</reference>
<dbReference type="Gene3D" id="1.25.40.20">
    <property type="entry name" value="Ankyrin repeat-containing domain"/>
    <property type="match status" value="1"/>
</dbReference>
<keyword evidence="1" id="KW-0040">ANK repeat</keyword>
<proteinExistence type="predicted"/>
<feature type="region of interest" description="Disordered" evidence="2">
    <location>
        <begin position="464"/>
        <end position="485"/>
    </location>
</feature>
<accession>A0A673TX63</accession>
<name>A0A673TX63_SURSU</name>
<feature type="region of interest" description="Disordered" evidence="2">
    <location>
        <begin position="567"/>
        <end position="592"/>
    </location>
</feature>
<dbReference type="AlphaFoldDB" id="A0A673TX63"/>
<keyword evidence="5" id="KW-1185">Reference proteome</keyword>
<feature type="region of interest" description="Disordered" evidence="2">
    <location>
        <begin position="500"/>
        <end position="554"/>
    </location>
</feature>
<dbReference type="PROSITE" id="PS50088">
    <property type="entry name" value="ANK_REPEAT"/>
    <property type="match status" value="3"/>
</dbReference>
<feature type="compositionally biased region" description="Low complexity" evidence="2">
    <location>
        <begin position="570"/>
        <end position="579"/>
    </location>
</feature>
<dbReference type="InterPro" id="IPR036770">
    <property type="entry name" value="Ankyrin_rpt-contain_sf"/>
</dbReference>
<reference evidence="4" key="2">
    <citation type="submission" date="2025-08" db="UniProtKB">
        <authorList>
            <consortium name="Ensembl"/>
        </authorList>
    </citation>
    <scope>IDENTIFICATION</scope>
</reference>
<dbReference type="InterPro" id="IPR002110">
    <property type="entry name" value="Ankyrin_rpt"/>
</dbReference>
<feature type="compositionally biased region" description="Polar residues" evidence="2">
    <location>
        <begin position="475"/>
        <end position="485"/>
    </location>
</feature>
<feature type="domain" description="RAMA" evidence="3">
    <location>
        <begin position="585"/>
        <end position="682"/>
    </location>
</feature>
<dbReference type="Pfam" id="PF18755">
    <property type="entry name" value="RAMA"/>
    <property type="match status" value="1"/>
</dbReference>
<feature type="repeat" description="ANK" evidence="1">
    <location>
        <begin position="119"/>
        <end position="151"/>
    </location>
</feature>
<dbReference type="Proteomes" id="UP000472268">
    <property type="component" value="Chromosome 6"/>
</dbReference>
<dbReference type="PROSITE" id="PS50297">
    <property type="entry name" value="ANK_REP_REGION"/>
    <property type="match status" value="2"/>
</dbReference>
<reference evidence="4 5" key="1">
    <citation type="submission" date="2019-05" db="EMBL/GenBank/DDBJ databases">
        <title>A Chromosome-scale Meerkat (S. suricatta) Genome Assembly.</title>
        <authorList>
            <person name="Dudchenko O."/>
            <person name="Lieberman Aiden E."/>
            <person name="Tung J."/>
            <person name="Barreiro L.B."/>
            <person name="Clutton-Brock T.H."/>
        </authorList>
    </citation>
    <scope>NUCLEOTIDE SEQUENCE [LARGE SCALE GENOMIC DNA]</scope>
</reference>
<dbReference type="Ensembl" id="ENSSSUT00005020338.1">
    <property type="protein sequence ID" value="ENSSSUP00005017853.1"/>
    <property type="gene ID" value="ENSSSUG00005011507.1"/>
</dbReference>
<dbReference type="Pfam" id="PF12796">
    <property type="entry name" value="Ank_2"/>
    <property type="match status" value="1"/>
</dbReference>
<feature type="repeat" description="ANK" evidence="1">
    <location>
        <begin position="86"/>
        <end position="118"/>
    </location>
</feature>
<feature type="compositionally biased region" description="Polar residues" evidence="2">
    <location>
        <begin position="502"/>
        <end position="513"/>
    </location>
</feature>
<dbReference type="PANTHER" id="PTHR24176:SF14">
    <property type="entry name" value="ANKYRIN REPEAT DOMAIN-CONTAINING PROTEIN 31"/>
    <property type="match status" value="1"/>
</dbReference>